<evidence type="ECO:0000313" key="2">
    <source>
        <dbReference type="EMBL" id="PNR42862.1"/>
    </source>
</evidence>
<accession>A0A2K1JMU8</accession>
<dbReference type="Gramene" id="Pp3c13_21860V3.2">
    <property type="protein sequence ID" value="PAC:32930114.CDS.1"/>
    <property type="gene ID" value="Pp3c13_21860"/>
</dbReference>
<evidence type="ECO:0000256" key="1">
    <source>
        <dbReference type="SAM" id="MobiDB-lite"/>
    </source>
</evidence>
<dbReference type="EMBL" id="ABEU02000013">
    <property type="protein sequence ID" value="PNR42862.1"/>
    <property type="molecule type" value="Genomic_DNA"/>
</dbReference>
<keyword evidence="4" id="KW-1185">Reference proteome</keyword>
<dbReference type="InParanoid" id="A0A2K1JMU8"/>
<name>A0A2K1JMU8_PHYPA</name>
<gene>
    <name evidence="2" type="ORF">PHYPA_017694</name>
</gene>
<feature type="compositionally biased region" description="Basic and acidic residues" evidence="1">
    <location>
        <begin position="21"/>
        <end position="30"/>
    </location>
</feature>
<dbReference type="Gramene" id="Pp3c13_21860V3.1">
    <property type="protein sequence ID" value="PAC:32930113.CDS.1"/>
    <property type="gene ID" value="Pp3c13_21860"/>
</dbReference>
<dbReference type="AlphaFoldDB" id="A0A2K1JMU8"/>
<reference evidence="2 4" key="1">
    <citation type="journal article" date="2008" name="Science">
        <title>The Physcomitrella genome reveals evolutionary insights into the conquest of land by plants.</title>
        <authorList>
            <person name="Rensing S."/>
            <person name="Lang D."/>
            <person name="Zimmer A."/>
            <person name="Terry A."/>
            <person name="Salamov A."/>
            <person name="Shapiro H."/>
            <person name="Nishiyama T."/>
            <person name="Perroud P.-F."/>
            <person name="Lindquist E."/>
            <person name="Kamisugi Y."/>
            <person name="Tanahashi T."/>
            <person name="Sakakibara K."/>
            <person name="Fujita T."/>
            <person name="Oishi K."/>
            <person name="Shin-I T."/>
            <person name="Kuroki Y."/>
            <person name="Toyoda A."/>
            <person name="Suzuki Y."/>
            <person name="Hashimoto A."/>
            <person name="Yamaguchi K."/>
            <person name="Sugano A."/>
            <person name="Kohara Y."/>
            <person name="Fujiyama A."/>
            <person name="Anterola A."/>
            <person name="Aoki S."/>
            <person name="Ashton N."/>
            <person name="Barbazuk W.B."/>
            <person name="Barker E."/>
            <person name="Bennetzen J."/>
            <person name="Bezanilla M."/>
            <person name="Blankenship R."/>
            <person name="Cho S.H."/>
            <person name="Dutcher S."/>
            <person name="Estelle M."/>
            <person name="Fawcett J.A."/>
            <person name="Gundlach H."/>
            <person name="Hanada K."/>
            <person name="Heyl A."/>
            <person name="Hicks K.A."/>
            <person name="Hugh J."/>
            <person name="Lohr M."/>
            <person name="Mayer K."/>
            <person name="Melkozernov A."/>
            <person name="Murata T."/>
            <person name="Nelson D."/>
            <person name="Pils B."/>
            <person name="Prigge M."/>
            <person name="Reiss B."/>
            <person name="Renner T."/>
            <person name="Rombauts S."/>
            <person name="Rushton P."/>
            <person name="Sanderfoot A."/>
            <person name="Schween G."/>
            <person name="Shiu S.-H."/>
            <person name="Stueber K."/>
            <person name="Theodoulou F.L."/>
            <person name="Tu H."/>
            <person name="Van de Peer Y."/>
            <person name="Verrier P.J."/>
            <person name="Waters E."/>
            <person name="Wood A."/>
            <person name="Yang L."/>
            <person name="Cove D."/>
            <person name="Cuming A."/>
            <person name="Hasebe M."/>
            <person name="Lucas S."/>
            <person name="Mishler D.B."/>
            <person name="Reski R."/>
            <person name="Grigoriev I."/>
            <person name="Quatrano R.S."/>
            <person name="Boore J.L."/>
        </authorList>
    </citation>
    <scope>NUCLEOTIDE SEQUENCE [LARGE SCALE GENOMIC DNA]</scope>
    <source>
        <strain evidence="3 4">cv. Gransden 2004</strain>
    </source>
</reference>
<reference evidence="3" key="3">
    <citation type="submission" date="2020-12" db="UniProtKB">
        <authorList>
            <consortium name="EnsemblPlants"/>
        </authorList>
    </citation>
    <scope>IDENTIFICATION</scope>
</reference>
<proteinExistence type="predicted"/>
<sequence length="210" mass="24942">MSQREDELHPLSEKLFNSRDPVYKDPSKPRTADFYDSEVAIDWSKCDRPQPDDTETFANNPQWIRDHDRRDYRNRRIQQILQDVCVRNRDEPFDVFIERAYCQAQATLSAHGKGEHGNDYPTLLDRWVYRFVLGFKFISRLSGKKWDPADEKMLTKLIREECEILSKKDEMFSDPHEVCRKVKRAWEPVQEDLYVGASTKSGFRNYAQRS</sequence>
<dbReference type="EnsemblPlants" id="Pp3c13_21860V3.2">
    <property type="protein sequence ID" value="PAC:32930114.CDS.1"/>
    <property type="gene ID" value="Pp3c13_21860"/>
</dbReference>
<dbReference type="Proteomes" id="UP000006727">
    <property type="component" value="Chromosome 13"/>
</dbReference>
<dbReference type="EnsemblPlants" id="Pp3c13_21860V3.1">
    <property type="protein sequence ID" value="PAC:32930113.CDS.1"/>
    <property type="gene ID" value="Pp3c13_21860"/>
</dbReference>
<dbReference type="PaxDb" id="3218-PP1S37_76V6.1"/>
<reference evidence="2 4" key="2">
    <citation type="journal article" date="2018" name="Plant J.">
        <title>The Physcomitrella patens chromosome-scale assembly reveals moss genome structure and evolution.</title>
        <authorList>
            <person name="Lang D."/>
            <person name="Ullrich K.K."/>
            <person name="Murat F."/>
            <person name="Fuchs J."/>
            <person name="Jenkins J."/>
            <person name="Haas F.B."/>
            <person name="Piednoel M."/>
            <person name="Gundlach H."/>
            <person name="Van Bel M."/>
            <person name="Meyberg R."/>
            <person name="Vives C."/>
            <person name="Morata J."/>
            <person name="Symeonidi A."/>
            <person name="Hiss M."/>
            <person name="Muchero W."/>
            <person name="Kamisugi Y."/>
            <person name="Saleh O."/>
            <person name="Blanc G."/>
            <person name="Decker E.L."/>
            <person name="van Gessel N."/>
            <person name="Grimwood J."/>
            <person name="Hayes R.D."/>
            <person name="Graham S.W."/>
            <person name="Gunter L.E."/>
            <person name="McDaniel S.F."/>
            <person name="Hoernstein S.N.W."/>
            <person name="Larsson A."/>
            <person name="Li F.W."/>
            <person name="Perroud P.F."/>
            <person name="Phillips J."/>
            <person name="Ranjan P."/>
            <person name="Rokshar D.S."/>
            <person name="Rothfels C.J."/>
            <person name="Schneider L."/>
            <person name="Shu S."/>
            <person name="Stevenson D.W."/>
            <person name="Thummler F."/>
            <person name="Tillich M."/>
            <person name="Villarreal Aguilar J.C."/>
            <person name="Widiez T."/>
            <person name="Wong G.K."/>
            <person name="Wymore A."/>
            <person name="Zhang Y."/>
            <person name="Zimmer A.D."/>
            <person name="Quatrano R.S."/>
            <person name="Mayer K.F.X."/>
            <person name="Goodstein D."/>
            <person name="Casacuberta J.M."/>
            <person name="Vandepoele K."/>
            <person name="Reski R."/>
            <person name="Cuming A.C."/>
            <person name="Tuskan G.A."/>
            <person name="Maumus F."/>
            <person name="Salse J."/>
            <person name="Schmutz J."/>
            <person name="Rensing S.A."/>
        </authorList>
    </citation>
    <scope>NUCLEOTIDE SEQUENCE [LARGE SCALE GENOMIC DNA]</scope>
    <source>
        <strain evidence="3 4">cv. Gransden 2004</strain>
    </source>
</reference>
<feature type="compositionally biased region" description="Basic and acidic residues" evidence="1">
    <location>
        <begin position="1"/>
        <end position="12"/>
    </location>
</feature>
<evidence type="ECO:0000313" key="4">
    <source>
        <dbReference type="Proteomes" id="UP000006727"/>
    </source>
</evidence>
<evidence type="ECO:0000313" key="3">
    <source>
        <dbReference type="EnsemblPlants" id="PAC:32930113.CDS.1"/>
    </source>
</evidence>
<organism evidence="2">
    <name type="scientific">Physcomitrium patens</name>
    <name type="common">Spreading-leaved earth moss</name>
    <name type="synonym">Physcomitrella patens</name>
    <dbReference type="NCBI Taxonomy" id="3218"/>
    <lineage>
        <taxon>Eukaryota</taxon>
        <taxon>Viridiplantae</taxon>
        <taxon>Streptophyta</taxon>
        <taxon>Embryophyta</taxon>
        <taxon>Bryophyta</taxon>
        <taxon>Bryophytina</taxon>
        <taxon>Bryopsida</taxon>
        <taxon>Funariidae</taxon>
        <taxon>Funariales</taxon>
        <taxon>Funariaceae</taxon>
        <taxon>Physcomitrium</taxon>
    </lineage>
</organism>
<feature type="region of interest" description="Disordered" evidence="1">
    <location>
        <begin position="1"/>
        <end position="30"/>
    </location>
</feature>
<protein>
    <submittedName>
        <fullName evidence="2 3">Uncharacterized protein</fullName>
    </submittedName>
</protein>